<proteinExistence type="inferred from homology"/>
<evidence type="ECO:0000256" key="12">
    <source>
        <dbReference type="ARBA" id="ARBA00023221"/>
    </source>
</evidence>
<accession>A0A6M2D0B9</accession>
<dbReference type="PANTHER" id="PTHR15451:SF19">
    <property type="entry name" value="ERGOSTEROL BIOSYNTHETIC PROTEIN 28 HOMOLOG"/>
    <property type="match status" value="1"/>
</dbReference>
<comment type="similarity">
    <text evidence="2">Belongs to the ERG28 family.</text>
</comment>
<dbReference type="EMBL" id="GHWJ01006659">
    <property type="protein sequence ID" value="NOV39396.1"/>
    <property type="molecule type" value="Transcribed_RNA"/>
</dbReference>
<evidence type="ECO:0000256" key="9">
    <source>
        <dbReference type="ARBA" id="ARBA00023098"/>
    </source>
</evidence>
<evidence type="ECO:0000256" key="10">
    <source>
        <dbReference type="ARBA" id="ARBA00023136"/>
    </source>
</evidence>
<dbReference type="PANTHER" id="PTHR15451">
    <property type="entry name" value="ERGOSTEROL BIOSYNTHETIC PROTEIN 28-RELATED"/>
    <property type="match status" value="1"/>
</dbReference>
<keyword evidence="7 13" id="KW-1133">Transmembrane helix</keyword>
<keyword evidence="6" id="KW-0752">Steroid biosynthesis</keyword>
<keyword evidence="14" id="KW-0732">Signal</keyword>
<feature type="transmembrane region" description="Helical" evidence="13">
    <location>
        <begin position="113"/>
        <end position="133"/>
    </location>
</feature>
<reference evidence="15" key="1">
    <citation type="submission" date="2019-09" db="EMBL/GenBank/DDBJ databases">
        <title>Organ-specific transcriptomic study of the physiology of the cattle tick, Rhipicephalus microplus.</title>
        <authorList>
            <person name="Tirloni L."/>
            <person name="Braz G."/>
            <person name="Gandara A.C.P."/>
            <person name="Sabadin G.A."/>
            <person name="da Silva R.M."/>
            <person name="Guizzo M.G."/>
            <person name="Machado J.A."/>
            <person name="Costa E.P."/>
            <person name="Gomes H.F."/>
            <person name="Moraes J."/>
            <person name="Mota M.B.S."/>
            <person name="Mesquita R.D."/>
            <person name="Alvarenga P.H."/>
            <person name="Alves F."/>
            <person name="Seixas A."/>
            <person name="da Fonseca R.N."/>
            <person name="Fogaca A."/>
            <person name="Logullo C."/>
            <person name="Tanaka A."/>
            <person name="Daffre S."/>
            <person name="Termignoni C."/>
            <person name="Vaz I.S.Jr."/>
            <person name="Oliveira P.L."/>
            <person name="Ribeiro J.M."/>
        </authorList>
    </citation>
    <scope>NUCLEOTIDE SEQUENCE</scope>
    <source>
        <strain evidence="15">Porto Alegre</strain>
    </source>
</reference>
<keyword evidence="11" id="KW-1207">Sterol metabolism</keyword>
<feature type="signal peptide" evidence="14">
    <location>
        <begin position="1"/>
        <end position="25"/>
    </location>
</feature>
<evidence type="ECO:0000256" key="8">
    <source>
        <dbReference type="ARBA" id="ARBA00023011"/>
    </source>
</evidence>
<feature type="chain" id="PRO_5026926753" evidence="14">
    <location>
        <begin position="26"/>
        <end position="172"/>
    </location>
</feature>
<dbReference type="GO" id="GO:0005789">
    <property type="term" value="C:endoplasmic reticulum membrane"/>
    <property type="evidence" value="ECO:0007669"/>
    <property type="project" value="UniProtKB-SubCell"/>
</dbReference>
<dbReference type="GO" id="GO:0030674">
    <property type="term" value="F:protein-macromolecule adaptor activity"/>
    <property type="evidence" value="ECO:0007669"/>
    <property type="project" value="TreeGrafter"/>
</dbReference>
<evidence type="ECO:0000256" key="4">
    <source>
        <dbReference type="ARBA" id="ARBA00022692"/>
    </source>
</evidence>
<evidence type="ECO:0000256" key="14">
    <source>
        <dbReference type="SAM" id="SignalP"/>
    </source>
</evidence>
<organism evidence="15">
    <name type="scientific">Rhipicephalus microplus</name>
    <name type="common">Cattle tick</name>
    <name type="synonym">Boophilus microplus</name>
    <dbReference type="NCBI Taxonomy" id="6941"/>
    <lineage>
        <taxon>Eukaryota</taxon>
        <taxon>Metazoa</taxon>
        <taxon>Ecdysozoa</taxon>
        <taxon>Arthropoda</taxon>
        <taxon>Chelicerata</taxon>
        <taxon>Arachnida</taxon>
        <taxon>Acari</taxon>
        <taxon>Parasitiformes</taxon>
        <taxon>Ixodida</taxon>
        <taxon>Ixodoidea</taxon>
        <taxon>Ixodidae</taxon>
        <taxon>Rhipicephalinae</taxon>
        <taxon>Rhipicephalus</taxon>
        <taxon>Boophilus</taxon>
    </lineage>
</organism>
<evidence type="ECO:0000256" key="3">
    <source>
        <dbReference type="ARBA" id="ARBA00022516"/>
    </source>
</evidence>
<dbReference type="Pfam" id="PF03694">
    <property type="entry name" value="Erg28"/>
    <property type="match status" value="1"/>
</dbReference>
<evidence type="ECO:0000256" key="7">
    <source>
        <dbReference type="ARBA" id="ARBA00022989"/>
    </source>
</evidence>
<comment type="subcellular location">
    <subcellularLocation>
        <location evidence="1">Endoplasmic reticulum membrane</location>
        <topology evidence="1">Multi-pass membrane protein</topology>
    </subcellularLocation>
</comment>
<evidence type="ECO:0000256" key="11">
    <source>
        <dbReference type="ARBA" id="ARBA00023166"/>
    </source>
</evidence>
<dbReference type="OrthoDB" id="6485510at2759"/>
<keyword evidence="4 13" id="KW-0812">Transmembrane</keyword>
<dbReference type="AlphaFoldDB" id="A0A6M2D0B9"/>
<dbReference type="InterPro" id="IPR005352">
    <property type="entry name" value="Erg28"/>
</dbReference>
<evidence type="ECO:0000256" key="1">
    <source>
        <dbReference type="ARBA" id="ARBA00004477"/>
    </source>
</evidence>
<keyword evidence="8" id="KW-0756">Sterol biosynthesis</keyword>
<keyword evidence="12" id="KW-0753">Steroid metabolism</keyword>
<evidence type="ECO:0000313" key="15">
    <source>
        <dbReference type="EMBL" id="NOV39396.1"/>
    </source>
</evidence>
<keyword evidence="3" id="KW-0444">Lipid biosynthesis</keyword>
<keyword evidence="5" id="KW-0256">Endoplasmic reticulum</keyword>
<feature type="transmembrane region" description="Helical" evidence="13">
    <location>
        <begin position="82"/>
        <end position="101"/>
    </location>
</feature>
<dbReference type="GO" id="GO:0016126">
    <property type="term" value="P:sterol biosynthetic process"/>
    <property type="evidence" value="ECO:0007669"/>
    <property type="project" value="UniProtKB-KW"/>
</dbReference>
<protein>
    <submittedName>
        <fullName evidence="15">Putative conserved plasma membrane protein</fullName>
    </submittedName>
</protein>
<evidence type="ECO:0000256" key="2">
    <source>
        <dbReference type="ARBA" id="ARBA00005377"/>
    </source>
</evidence>
<evidence type="ECO:0000256" key="5">
    <source>
        <dbReference type="ARBA" id="ARBA00022824"/>
    </source>
</evidence>
<evidence type="ECO:0000256" key="13">
    <source>
        <dbReference type="SAM" id="Phobius"/>
    </source>
</evidence>
<sequence length="172" mass="20006">MTTHWIVHPLRSWLGLMSITNLGAGVRCLLEEDFLRQRLFTKLKCGEIERCPEMERTFAFWSLYNGVLVLHCSIFLEQPAVYSATLCCLAVYLVYFGNEMFIHGSICMAGKAVLFPVLLSATLVWMLVARQYIWVRRRHDATDTEENEQLEERLSLQNMRRLRRARQASTTS</sequence>
<evidence type="ECO:0000256" key="6">
    <source>
        <dbReference type="ARBA" id="ARBA00022955"/>
    </source>
</evidence>
<name>A0A6M2D0B9_RHIMP</name>
<dbReference type="VEuPathDB" id="VectorBase:LOC119167216"/>
<keyword evidence="9" id="KW-0443">Lipid metabolism</keyword>
<keyword evidence="10 13" id="KW-0472">Membrane</keyword>